<accession>A0A7I6NFF1</accession>
<reference evidence="2" key="1">
    <citation type="journal article" date="2020" name="Genome Biol.">
        <title>Mitochondrial genome evolution of placozoans: gene rearrangements and repeat expansions.</title>
        <authorList>
            <person name="Miyazawa H."/>
            <person name="Osigus H.J."/>
            <person name="Rolfes S."/>
            <person name="Kamm K."/>
            <person name="Schierwater B."/>
            <person name="Nakano H."/>
        </authorList>
    </citation>
    <scope>NUCLEOTIDE SEQUENCE</scope>
    <source>
        <strain evidence="2">SMD_13</strain>
    </source>
</reference>
<name>A0A7I6NFF1_9METZ</name>
<sequence>MIDSPIDCPLVGAEGARLPDSSFGNQNEVPRPLLGLGGRPTNGQLTEGRWSGAFGAPPLALFLTYQFQSLHIGSDFFFNSRLRRRSVGSSPTGEGGPGRRRTAPIALFFFYISPVGWGEY</sequence>
<organism evidence="2">
    <name type="scientific">Placozoa sp. H2</name>
    <dbReference type="NCBI Taxonomy" id="573895"/>
    <lineage>
        <taxon>Eukaryota</taxon>
        <taxon>Metazoa</taxon>
        <taxon>Placozoa</taxon>
    </lineage>
</organism>
<evidence type="ECO:0000256" key="1">
    <source>
        <dbReference type="SAM" id="MobiDB-lite"/>
    </source>
</evidence>
<evidence type="ECO:0000313" key="2">
    <source>
        <dbReference type="EMBL" id="BBI37387.1"/>
    </source>
</evidence>
<keyword evidence="2" id="KW-0496">Mitochondrion</keyword>
<feature type="region of interest" description="Disordered" evidence="1">
    <location>
        <begin position="17"/>
        <end position="41"/>
    </location>
</feature>
<geneLocation type="mitochondrion" evidence="2"/>
<proteinExistence type="predicted"/>
<dbReference type="EMBL" id="LC460468">
    <property type="protein sequence ID" value="BBI37387.1"/>
    <property type="molecule type" value="Genomic_DNA"/>
</dbReference>
<protein>
    <submittedName>
        <fullName evidence="2">Uncharacterized protein</fullName>
    </submittedName>
</protein>
<dbReference type="AlphaFoldDB" id="A0A7I6NFF1"/>